<dbReference type="EMBL" id="RHFK02000010">
    <property type="protein sequence ID" value="TWW69892.1"/>
    <property type="molecule type" value="Genomic_DNA"/>
</dbReference>
<protein>
    <submittedName>
        <fullName evidence="2">Uncharacterized protein</fullName>
    </submittedName>
</protein>
<evidence type="ECO:0000313" key="3">
    <source>
        <dbReference type="Proteomes" id="UP000324091"/>
    </source>
</evidence>
<dbReference type="PANTHER" id="PTHR38706">
    <property type="entry name" value="SI:CH211-198C19.1-RELATED"/>
    <property type="match status" value="1"/>
</dbReference>
<feature type="region of interest" description="Disordered" evidence="1">
    <location>
        <begin position="249"/>
        <end position="317"/>
    </location>
</feature>
<organism evidence="2 3">
    <name type="scientific">Takifugu flavidus</name>
    <name type="common">sansaifugu</name>
    <dbReference type="NCBI Taxonomy" id="433684"/>
    <lineage>
        <taxon>Eukaryota</taxon>
        <taxon>Metazoa</taxon>
        <taxon>Chordata</taxon>
        <taxon>Craniata</taxon>
        <taxon>Vertebrata</taxon>
        <taxon>Euteleostomi</taxon>
        <taxon>Actinopterygii</taxon>
        <taxon>Neopterygii</taxon>
        <taxon>Teleostei</taxon>
        <taxon>Neoteleostei</taxon>
        <taxon>Acanthomorphata</taxon>
        <taxon>Eupercaria</taxon>
        <taxon>Tetraodontiformes</taxon>
        <taxon>Tetradontoidea</taxon>
        <taxon>Tetraodontidae</taxon>
        <taxon>Takifugu</taxon>
    </lineage>
</organism>
<gene>
    <name evidence="2" type="ORF">D4764_18G0006980</name>
</gene>
<dbReference type="Proteomes" id="UP000324091">
    <property type="component" value="Chromosome 18"/>
</dbReference>
<comment type="caution">
    <text evidence="2">The sequence shown here is derived from an EMBL/GenBank/DDBJ whole genome shotgun (WGS) entry which is preliminary data.</text>
</comment>
<dbReference type="AlphaFoldDB" id="A0A5C6NQT3"/>
<evidence type="ECO:0000313" key="2">
    <source>
        <dbReference type="EMBL" id="TWW69892.1"/>
    </source>
</evidence>
<feature type="compositionally biased region" description="Polar residues" evidence="1">
    <location>
        <begin position="264"/>
        <end position="284"/>
    </location>
</feature>
<proteinExistence type="predicted"/>
<reference evidence="2 3" key="1">
    <citation type="submission" date="2019-04" db="EMBL/GenBank/DDBJ databases">
        <title>Chromosome genome assembly for Takifugu flavidus.</title>
        <authorList>
            <person name="Xiao S."/>
        </authorList>
    </citation>
    <scope>NUCLEOTIDE SEQUENCE [LARGE SCALE GENOMIC DNA]</scope>
    <source>
        <strain evidence="2">HTHZ2018</strain>
        <tissue evidence="2">Muscle</tissue>
    </source>
</reference>
<feature type="non-terminal residue" evidence="2">
    <location>
        <position position="1"/>
    </location>
</feature>
<name>A0A5C6NQT3_9TELE</name>
<dbReference type="PANTHER" id="PTHR38706:SF2">
    <property type="match status" value="1"/>
</dbReference>
<sequence length="336" mass="38218">DTLTALGSSFSERLLHPRCVKERTMQMSGRATGVFVALLVTLASASAIQKLNSISDLKKIQFGKSVPKHCLILLHWFANEVEVDNNHVIRLTFDPNSDYGSHHYGNFEGILVPLRRGYRYFTIGNVNHDTTVPLPDYVLHPRQGYDGENRDRIIVSASQQVINQVFITQHYQTSEQRGTLYDPNHTYQITTALLRQIREFSIRDNNLPLFYLRNRYQSNADIGDLQQTWGNLACLGLFLAIVIKETHTPRQGSNRLPNTPGHLPTNTPRHLPTNTPRHLPTNTPRYLPTNTPKNNNNPWPTSTPQNNNRPSSISSQSTRFGMYHLPAAYAWITLNK</sequence>
<feature type="compositionally biased region" description="Low complexity" evidence="1">
    <location>
        <begin position="288"/>
        <end position="308"/>
    </location>
</feature>
<evidence type="ECO:0000256" key="1">
    <source>
        <dbReference type="SAM" id="MobiDB-lite"/>
    </source>
</evidence>
<keyword evidence="3" id="KW-1185">Reference proteome</keyword>
<accession>A0A5C6NQT3</accession>